<organism evidence="1 2">
    <name type="scientific">Blastopirellula marina DSM 3645</name>
    <dbReference type="NCBI Taxonomy" id="314230"/>
    <lineage>
        <taxon>Bacteria</taxon>
        <taxon>Pseudomonadati</taxon>
        <taxon>Planctomycetota</taxon>
        <taxon>Planctomycetia</taxon>
        <taxon>Pirellulales</taxon>
        <taxon>Pirellulaceae</taxon>
        <taxon>Blastopirellula</taxon>
    </lineage>
</organism>
<proteinExistence type="predicted"/>
<dbReference type="Proteomes" id="UP000004358">
    <property type="component" value="Unassembled WGS sequence"/>
</dbReference>
<comment type="caution">
    <text evidence="1">The sequence shown here is derived from an EMBL/GenBank/DDBJ whole genome shotgun (WGS) entry which is preliminary data.</text>
</comment>
<evidence type="ECO:0000313" key="1">
    <source>
        <dbReference type="EMBL" id="EAQ80745.1"/>
    </source>
</evidence>
<evidence type="ECO:0000313" key="2">
    <source>
        <dbReference type="Proteomes" id="UP000004358"/>
    </source>
</evidence>
<gene>
    <name evidence="1" type="ORF">DSM3645_12031</name>
</gene>
<dbReference type="HOGENOM" id="CLU_3096173_0_0_0"/>
<protein>
    <submittedName>
        <fullName evidence="1">Uncharacterized protein</fullName>
    </submittedName>
</protein>
<dbReference type="AlphaFoldDB" id="A3ZRH6"/>
<reference evidence="1 2" key="1">
    <citation type="submission" date="2006-02" db="EMBL/GenBank/DDBJ databases">
        <authorList>
            <person name="Amann R."/>
            <person name="Ferriera S."/>
            <person name="Johnson J."/>
            <person name="Kravitz S."/>
            <person name="Halpern A."/>
            <person name="Remington K."/>
            <person name="Beeson K."/>
            <person name="Tran B."/>
            <person name="Rogers Y.-H."/>
            <person name="Friedman R."/>
            <person name="Venter J.C."/>
        </authorList>
    </citation>
    <scope>NUCLEOTIDE SEQUENCE [LARGE SCALE GENOMIC DNA]</scope>
    <source>
        <strain evidence="1 2">DSM 3645</strain>
    </source>
</reference>
<name>A3ZRH6_9BACT</name>
<accession>A3ZRH6</accession>
<sequence>MLPAKSNPAYFKNAVEKLSPTQIRDIATMRSLTEIVNDPGAKNLRFDGVIY</sequence>
<dbReference type="EMBL" id="AANZ01000007">
    <property type="protein sequence ID" value="EAQ80745.1"/>
    <property type="molecule type" value="Genomic_DNA"/>
</dbReference>